<name>A0A929B8R4_9PSEU</name>
<evidence type="ECO:0000313" key="5">
    <source>
        <dbReference type="EMBL" id="MBE9373496.1"/>
    </source>
</evidence>
<feature type="domain" description="Aerobactin siderophore biosynthesis IucA/IucC N-terminal" evidence="3">
    <location>
        <begin position="137"/>
        <end position="386"/>
    </location>
</feature>
<evidence type="ECO:0000259" key="4">
    <source>
        <dbReference type="Pfam" id="PF06276"/>
    </source>
</evidence>
<keyword evidence="6" id="KW-1185">Reference proteome</keyword>
<dbReference type="GO" id="GO:0016881">
    <property type="term" value="F:acid-amino acid ligase activity"/>
    <property type="evidence" value="ECO:0007669"/>
    <property type="project" value="UniProtKB-ARBA"/>
</dbReference>
<dbReference type="InterPro" id="IPR007310">
    <property type="entry name" value="Aerobactin_biosyn_IucA/IucC_N"/>
</dbReference>
<accession>A0A929B8R4</accession>
<dbReference type="Proteomes" id="UP000598360">
    <property type="component" value="Unassembled WGS sequence"/>
</dbReference>
<comment type="caution">
    <text evidence="5">The sequence shown here is derived from an EMBL/GenBank/DDBJ whole genome shotgun (WGS) entry which is preliminary data.</text>
</comment>
<evidence type="ECO:0000313" key="6">
    <source>
        <dbReference type="Proteomes" id="UP000598360"/>
    </source>
</evidence>
<dbReference type="Gene3D" id="6.10.250.3370">
    <property type="match status" value="1"/>
</dbReference>
<organism evidence="5 6">
    <name type="scientific">Saccharopolyspora montiporae</name>
    <dbReference type="NCBI Taxonomy" id="2781240"/>
    <lineage>
        <taxon>Bacteria</taxon>
        <taxon>Bacillati</taxon>
        <taxon>Actinomycetota</taxon>
        <taxon>Actinomycetes</taxon>
        <taxon>Pseudonocardiales</taxon>
        <taxon>Pseudonocardiaceae</taxon>
        <taxon>Saccharopolyspora</taxon>
    </lineage>
</organism>
<evidence type="ECO:0000259" key="3">
    <source>
        <dbReference type="Pfam" id="PF04183"/>
    </source>
</evidence>
<dbReference type="InterPro" id="IPR022770">
    <property type="entry name" value="IucA/IucC-like_C"/>
</dbReference>
<dbReference type="Pfam" id="PF04183">
    <property type="entry name" value="IucA_IucC"/>
    <property type="match status" value="1"/>
</dbReference>
<dbReference type="GO" id="GO:0019290">
    <property type="term" value="P:siderophore biosynthetic process"/>
    <property type="evidence" value="ECO:0007669"/>
    <property type="project" value="InterPro"/>
</dbReference>
<dbReference type="AlphaFoldDB" id="A0A929B8R4"/>
<feature type="domain" description="Aerobactin siderophore biosynthesis IucA/IucC-like C-terminal" evidence="4">
    <location>
        <begin position="408"/>
        <end position="565"/>
    </location>
</feature>
<dbReference type="InterPro" id="IPR037455">
    <property type="entry name" value="LucA/IucC-like"/>
</dbReference>
<comment type="pathway">
    <text evidence="1">Siderophore biosynthesis.</text>
</comment>
<dbReference type="Pfam" id="PF06276">
    <property type="entry name" value="FhuF"/>
    <property type="match status" value="1"/>
</dbReference>
<protein>
    <submittedName>
        <fullName evidence="5">IucA/IucC family siderophore biosynthesis protein</fullName>
    </submittedName>
</protein>
<dbReference type="Gene3D" id="3.30.310.280">
    <property type="match status" value="1"/>
</dbReference>
<evidence type="ECO:0000256" key="2">
    <source>
        <dbReference type="ARBA" id="ARBA00007832"/>
    </source>
</evidence>
<comment type="similarity">
    <text evidence="2">Belongs to the IucA/IucC family.</text>
</comment>
<dbReference type="EMBL" id="JADEYC010000005">
    <property type="protein sequence ID" value="MBE9373496.1"/>
    <property type="molecule type" value="Genomic_DNA"/>
</dbReference>
<gene>
    <name evidence="5" type="ORF">IQ251_03440</name>
</gene>
<dbReference type="RefSeq" id="WP_193926930.1">
    <property type="nucleotide sequence ID" value="NZ_JADEYC010000005.1"/>
</dbReference>
<dbReference type="Gene3D" id="1.10.510.40">
    <property type="match status" value="1"/>
</dbReference>
<reference evidence="5" key="1">
    <citation type="submission" date="2020-10" db="EMBL/GenBank/DDBJ databases">
        <title>Diversity and distribution of actinomycetes associated with coral in the coast of Hainan.</title>
        <authorList>
            <person name="Li F."/>
        </authorList>
    </citation>
    <scope>NUCLEOTIDE SEQUENCE</scope>
    <source>
        <strain evidence="5">HNM0983</strain>
    </source>
</reference>
<proteinExistence type="inferred from homology"/>
<dbReference type="PANTHER" id="PTHR34384">
    <property type="entry name" value="L-2,3-DIAMINOPROPANOATE--CITRATE LIGASE"/>
    <property type="match status" value="1"/>
</dbReference>
<sequence>MNLSAPPELDPGTWQRAGRALLAKSLGELAYEQLLDPVLLGDGRYRVDAADGISYTFSATRGAFLDWRVDQDSVLRTDATGEHPAHDPLRFFLDAYRRLGISGETAGHLVRELTATLNADVRLLAESRTSAELAELSYIELEGHQTGHPWLIPNKGRIGFSAADAAEHAPEGRNEHRLPWMAVHRSLADYRSVKGSAQDTLLKVELDPQHHERFEKVLTDRGLDPAEYLWMPVHPWQWDQTVLPLFAPDVAAGRIVALGEGPDRYLAQQSIRTFGNIDNPERHFVKLPLSILNTLVWRGLPTERTAAAPAVTGWILGIAESDPFLRASRAVLLGEVASVTVRHHVLEEVENVPYQYRELLGAIWREPLNGKLAAGERARTLASLLHVDHEGEAFVAELVRRSGLDAETWLQRLFHSLLPPLLHFLYRYGVVFSPHGENTIVVFDSDEAPCRLAVKDFVDDVNISSAELPELADLPADVDAALLREPPEFLRQFIQSGLFVGHFRYLAPLVEQHLGVPESTFWTFVRNEVQAYQQRFPELAERYRMFDLMTPEIDRLCLNRNRLLLDTYRDRAERPHAAVHGTIPNPLHG</sequence>
<evidence type="ECO:0000256" key="1">
    <source>
        <dbReference type="ARBA" id="ARBA00004924"/>
    </source>
</evidence>
<dbReference type="PANTHER" id="PTHR34384:SF6">
    <property type="entry name" value="STAPHYLOFERRIN B SYNTHASE"/>
    <property type="match status" value="1"/>
</dbReference>